<gene>
    <name evidence="9 10" type="primary">bioA</name>
    <name evidence="10" type="ORF">ACFPTN_06140</name>
</gene>
<evidence type="ECO:0000313" key="11">
    <source>
        <dbReference type="Proteomes" id="UP001595974"/>
    </source>
</evidence>
<keyword evidence="11" id="KW-1185">Reference proteome</keyword>
<dbReference type="NCBIfam" id="TIGR00508">
    <property type="entry name" value="bioA"/>
    <property type="match status" value="1"/>
</dbReference>
<feature type="binding site" evidence="9">
    <location>
        <position position="43"/>
    </location>
    <ligand>
        <name>substrate</name>
    </ligand>
</feature>
<dbReference type="PIRSF" id="PIRSF000521">
    <property type="entry name" value="Transaminase_4ab_Lys_Orn"/>
    <property type="match status" value="1"/>
</dbReference>
<keyword evidence="9" id="KW-0963">Cytoplasm</keyword>
<feature type="modified residue" description="N6-(pyridoxal phosphate)lysine" evidence="9">
    <location>
        <position position="277"/>
    </location>
</feature>
<comment type="subcellular location">
    <subcellularLocation>
        <location evidence="9">Cytoplasm</location>
    </subcellularLocation>
</comment>
<evidence type="ECO:0000256" key="6">
    <source>
        <dbReference type="ARBA" id="ARBA00022756"/>
    </source>
</evidence>
<dbReference type="SUPFAM" id="SSF53383">
    <property type="entry name" value="PLP-dependent transferases"/>
    <property type="match status" value="1"/>
</dbReference>
<evidence type="ECO:0000256" key="3">
    <source>
        <dbReference type="ARBA" id="ARBA00022576"/>
    </source>
</evidence>
<keyword evidence="3 9" id="KW-0032">Aminotransferase</keyword>
<dbReference type="GO" id="GO:0004015">
    <property type="term" value="F:adenosylmethionine-8-amino-7-oxononanoate transaminase activity"/>
    <property type="evidence" value="ECO:0007669"/>
    <property type="project" value="UniProtKB-EC"/>
</dbReference>
<keyword evidence="6 9" id="KW-0093">Biotin biosynthesis</keyword>
<dbReference type="InterPro" id="IPR005814">
    <property type="entry name" value="Aminotrans_3"/>
</dbReference>
<feature type="binding site" evidence="9">
    <location>
        <position position="311"/>
    </location>
    <ligand>
        <name>substrate</name>
    </ligand>
</feature>
<evidence type="ECO:0000256" key="5">
    <source>
        <dbReference type="ARBA" id="ARBA00022691"/>
    </source>
</evidence>
<proteinExistence type="inferred from homology"/>
<dbReference type="InterPro" id="IPR015421">
    <property type="entry name" value="PyrdxlP-dep_Trfase_major"/>
</dbReference>
<accession>A0ABW1ANS4</accession>
<evidence type="ECO:0000256" key="8">
    <source>
        <dbReference type="ARBA" id="ARBA00048449"/>
    </source>
</evidence>
<evidence type="ECO:0000256" key="4">
    <source>
        <dbReference type="ARBA" id="ARBA00022679"/>
    </source>
</evidence>
<comment type="function">
    <text evidence="9">Catalyzes the transfer of the alpha-amino group from S-adenosyl-L-methionine (SAM) to 7-keto-8-aminopelargonic acid (KAPA) to form 7,8-diaminopelargonic acid (DAPA). It is the only aminotransferase known to utilize SAM as an amino donor.</text>
</comment>
<evidence type="ECO:0000256" key="1">
    <source>
        <dbReference type="ARBA" id="ARBA00001933"/>
    </source>
</evidence>
<organism evidence="10 11">
    <name type="scientific">Thauera sinica</name>
    <dbReference type="NCBI Taxonomy" id="2665146"/>
    <lineage>
        <taxon>Bacteria</taxon>
        <taxon>Pseudomonadati</taxon>
        <taxon>Pseudomonadota</taxon>
        <taxon>Betaproteobacteria</taxon>
        <taxon>Rhodocyclales</taxon>
        <taxon>Zoogloeaceae</taxon>
        <taxon>Thauera</taxon>
    </lineage>
</organism>
<dbReference type="Proteomes" id="UP001595974">
    <property type="component" value="Unassembled WGS sequence"/>
</dbReference>
<keyword evidence="7 9" id="KW-0663">Pyridoxal phosphate</keyword>
<comment type="caution">
    <text evidence="10">The sequence shown here is derived from an EMBL/GenBank/DDBJ whole genome shotgun (WGS) entry which is preliminary data.</text>
</comment>
<feature type="binding site" evidence="9">
    <location>
        <begin position="312"/>
        <end position="313"/>
    </location>
    <ligand>
        <name>pyridoxal 5'-phosphate</name>
        <dbReference type="ChEBI" id="CHEBI:597326"/>
    </ligand>
</feature>
<dbReference type="EC" id="2.6.1.62" evidence="9"/>
<dbReference type="PANTHER" id="PTHR42684">
    <property type="entry name" value="ADENOSYLMETHIONINE-8-AMINO-7-OXONONANOATE AMINOTRANSFERASE"/>
    <property type="match status" value="1"/>
</dbReference>
<sequence>MWHPCTQMQRARTAVPPLPVARAKGPWLEDYEGRRYFDANSSWWVNLFGHADARINAALHDQLDRLPHVMLAGCTHGPAVELAERLSALTGGVLGHVFYASDGASAVEIALKMSFHYWRNTGQDAKREFVCVRHGYHGETLGALAVTDVAVFRDAYDPLLMRAHMVMSPDARQAGEGESAADVAARAIAEVRTLFSQRQGHLAAIIVEPLVQCAAGMAMHDPAYLRGLRALCDEFGVHLIADEIAVGCGRTGSFFAFEQAAPPGEPPLWPDFVCLSKGISGGYLPLSLVMTRDAVYSAFLGDDVARGFLHSHSYTGNALACRAALAVLDRFAEDDVLERNRADARALTTALAPLHGDARVEHMRQRGMIWAFDVREPFAGERFAERFHLAGREHGLLIRPIGRTVYLLPPYVLDEGLAQWLAQRTLATLDATLRRTPDIHAACTPEPPVA</sequence>
<comment type="subunit">
    <text evidence="9">Homodimer.</text>
</comment>
<comment type="catalytic activity">
    <reaction evidence="8 9">
        <text>(8S)-8-amino-7-oxononanoate + S-adenosyl-L-methionine = S-adenosyl-4-methylsulfanyl-2-oxobutanoate + (7R,8S)-7,8-diammoniononanoate</text>
        <dbReference type="Rhea" id="RHEA:16861"/>
        <dbReference type="ChEBI" id="CHEBI:16490"/>
        <dbReference type="ChEBI" id="CHEBI:59789"/>
        <dbReference type="ChEBI" id="CHEBI:149468"/>
        <dbReference type="ChEBI" id="CHEBI:149469"/>
        <dbReference type="EC" id="2.6.1.62"/>
    </reaction>
</comment>
<dbReference type="InterPro" id="IPR015422">
    <property type="entry name" value="PyrdxlP-dep_Trfase_small"/>
</dbReference>
<comment type="pathway">
    <text evidence="2 9">Cofactor biosynthesis; biotin biosynthesis; 7,8-diaminononanoate from 8-amino-7-oxononanoate (SAM route): step 1/1.</text>
</comment>
<feature type="binding site" evidence="9">
    <location>
        <position position="277"/>
    </location>
    <ligand>
        <name>substrate</name>
    </ligand>
</feature>
<evidence type="ECO:0000256" key="2">
    <source>
        <dbReference type="ARBA" id="ARBA00005063"/>
    </source>
</evidence>
<comment type="cofactor">
    <cofactor evidence="1 9">
        <name>pyridoxal 5'-phosphate</name>
        <dbReference type="ChEBI" id="CHEBI:597326"/>
    </cofactor>
</comment>
<reference evidence="11" key="1">
    <citation type="journal article" date="2019" name="Int. J. Syst. Evol. Microbiol.">
        <title>The Global Catalogue of Microorganisms (GCM) 10K type strain sequencing project: providing services to taxonomists for standard genome sequencing and annotation.</title>
        <authorList>
            <consortium name="The Broad Institute Genomics Platform"/>
            <consortium name="The Broad Institute Genome Sequencing Center for Infectious Disease"/>
            <person name="Wu L."/>
            <person name="Ma J."/>
        </authorList>
    </citation>
    <scope>NUCLEOTIDE SEQUENCE [LARGE SCALE GENOMIC DNA]</scope>
    <source>
        <strain evidence="11">SHR3</strain>
    </source>
</reference>
<feature type="binding site" evidence="9">
    <location>
        <position position="136"/>
    </location>
    <ligand>
        <name>substrate</name>
    </ligand>
</feature>
<dbReference type="PANTHER" id="PTHR42684:SF17">
    <property type="entry name" value="ADENOSYLMETHIONINE-8-AMINO-7-OXONONANOATE AMINOTRANSFERASE"/>
    <property type="match status" value="1"/>
</dbReference>
<dbReference type="Gene3D" id="3.40.640.10">
    <property type="entry name" value="Type I PLP-dependent aspartate aminotransferase-like (Major domain)"/>
    <property type="match status" value="1"/>
</dbReference>
<name>A0ABW1ANS4_9RHOO</name>
<feature type="binding site" evidence="9">
    <location>
        <position position="242"/>
    </location>
    <ligand>
        <name>pyridoxal 5'-phosphate</name>
        <dbReference type="ChEBI" id="CHEBI:597326"/>
    </ligand>
</feature>
<dbReference type="RefSeq" id="WP_385961092.1">
    <property type="nucleotide sequence ID" value="NZ_JBHSOG010000023.1"/>
</dbReference>
<dbReference type="Pfam" id="PF00202">
    <property type="entry name" value="Aminotran_3"/>
    <property type="match status" value="1"/>
</dbReference>
<evidence type="ECO:0000313" key="10">
    <source>
        <dbReference type="EMBL" id="MFC5768947.1"/>
    </source>
</evidence>
<dbReference type="InterPro" id="IPR005815">
    <property type="entry name" value="BioA"/>
</dbReference>
<dbReference type="HAMAP" id="MF_00834">
    <property type="entry name" value="BioA"/>
    <property type="match status" value="1"/>
</dbReference>
<feature type="site" description="Participates in the substrate recognition with KAPA and in a stacking interaction with the adenine ring of SAM" evidence="9">
    <location>
        <position position="5"/>
    </location>
</feature>
<dbReference type="EMBL" id="JBHSOG010000023">
    <property type="protein sequence ID" value="MFC5768947.1"/>
    <property type="molecule type" value="Genomic_DNA"/>
</dbReference>
<dbReference type="CDD" id="cd00610">
    <property type="entry name" value="OAT_like"/>
    <property type="match status" value="1"/>
</dbReference>
<keyword evidence="4 9" id="KW-0808">Transferase</keyword>
<feature type="binding site" evidence="9">
    <location>
        <position position="399"/>
    </location>
    <ligand>
        <name>substrate</name>
    </ligand>
</feature>
<keyword evidence="5 9" id="KW-0949">S-adenosyl-L-methionine</keyword>
<comment type="similarity">
    <text evidence="9">Belongs to the class-III pyridoxal-phosphate-dependent aminotransferase family. BioA subfamily.</text>
</comment>
<protein>
    <recommendedName>
        <fullName evidence="9">Adenosylmethionine-8-amino-7-oxononanoate aminotransferase</fullName>
        <ecNumber evidence="9">2.6.1.62</ecNumber>
    </recommendedName>
    <alternativeName>
        <fullName evidence="9">7,8-diamino-pelargonic acid aminotransferase</fullName>
        <shortName evidence="9">DAPA AT</shortName>
        <shortName evidence="9">DAPA aminotransferase</shortName>
    </alternativeName>
    <alternativeName>
        <fullName evidence="9">7,8-diaminononanoate synthase</fullName>
        <shortName evidence="9">DANS</shortName>
    </alternativeName>
    <alternativeName>
        <fullName evidence="9">Diaminopelargonic acid synthase</fullName>
    </alternativeName>
</protein>
<feature type="binding site" evidence="9">
    <location>
        <begin position="103"/>
        <end position="104"/>
    </location>
    <ligand>
        <name>pyridoxal 5'-phosphate</name>
        <dbReference type="ChEBI" id="CHEBI:597326"/>
    </ligand>
</feature>
<dbReference type="Gene3D" id="3.90.1150.10">
    <property type="entry name" value="Aspartate Aminotransferase, domain 1"/>
    <property type="match status" value="1"/>
</dbReference>
<evidence type="ECO:0000256" key="9">
    <source>
        <dbReference type="HAMAP-Rule" id="MF_00834"/>
    </source>
</evidence>
<dbReference type="InterPro" id="IPR015424">
    <property type="entry name" value="PyrdxlP-dep_Trfase"/>
</dbReference>
<evidence type="ECO:0000256" key="7">
    <source>
        <dbReference type="ARBA" id="ARBA00022898"/>
    </source>
</evidence>